<evidence type="ECO:0000256" key="2">
    <source>
        <dbReference type="ARBA" id="ARBA00004936"/>
    </source>
</evidence>
<feature type="transmembrane region" description="Helical" evidence="11">
    <location>
        <begin position="158"/>
        <end position="175"/>
    </location>
</feature>
<feature type="binding site" evidence="9">
    <location>
        <position position="421"/>
    </location>
    <ligand>
        <name>substrate</name>
    </ligand>
</feature>
<evidence type="ECO:0000256" key="7">
    <source>
        <dbReference type="ARBA" id="ARBA00023136"/>
    </source>
</evidence>
<dbReference type="RefSeq" id="WP_073248129.1">
    <property type="nucleotide sequence ID" value="NZ_FQVG01000013.1"/>
</dbReference>
<dbReference type="GO" id="GO:0046872">
    <property type="term" value="F:metal ion binding"/>
    <property type="evidence" value="ECO:0007669"/>
    <property type="project" value="UniProtKB-KW"/>
</dbReference>
<keyword evidence="5 11" id="KW-0812">Transmembrane</keyword>
<comment type="pathway">
    <text evidence="2">Cell wall biogenesis; lipoteichoic acid biosynthesis.</text>
</comment>
<dbReference type="GO" id="GO:0016740">
    <property type="term" value="F:transferase activity"/>
    <property type="evidence" value="ECO:0007669"/>
    <property type="project" value="UniProtKB-KW"/>
</dbReference>
<keyword evidence="6 11" id="KW-1133">Transmembrane helix</keyword>
<proteinExistence type="inferred from homology"/>
<evidence type="ECO:0000256" key="1">
    <source>
        <dbReference type="ARBA" id="ARBA00004651"/>
    </source>
</evidence>
<name>A0A1M4VTD4_9CLOT</name>
<dbReference type="Gene3D" id="3.40.720.10">
    <property type="entry name" value="Alkaline Phosphatase, subunit A"/>
    <property type="match status" value="1"/>
</dbReference>
<keyword evidence="7 11" id="KW-0472">Membrane</keyword>
<dbReference type="InterPro" id="IPR050448">
    <property type="entry name" value="OpgB/LTA_synthase_biosynth"/>
</dbReference>
<dbReference type="PANTHER" id="PTHR47371">
    <property type="entry name" value="LIPOTEICHOIC ACID SYNTHASE"/>
    <property type="match status" value="1"/>
</dbReference>
<evidence type="ECO:0000259" key="12">
    <source>
        <dbReference type="Pfam" id="PF00884"/>
    </source>
</evidence>
<dbReference type="Gene3D" id="3.30.1120.170">
    <property type="match status" value="1"/>
</dbReference>
<evidence type="ECO:0000256" key="10">
    <source>
        <dbReference type="PIRSR" id="PIRSR005091-3"/>
    </source>
</evidence>
<keyword evidence="13" id="KW-0808">Transferase</keyword>
<evidence type="ECO:0000256" key="11">
    <source>
        <dbReference type="SAM" id="Phobius"/>
    </source>
</evidence>
<keyword evidence="9" id="KW-0464">Manganese</keyword>
<feature type="transmembrane region" description="Helical" evidence="11">
    <location>
        <begin position="44"/>
        <end position="71"/>
    </location>
</feature>
<sequence length="603" mass="70492">MHFLKERLKGIYQNNKLFFLAVFLLFIKSISILAHIVTDTKSFAIFYTIGCIPSYLLYFSYIVILMSFYFLFRGKFKVYYLFCINFFVTILFLIDIWYFRGFGSFLSVHSLMQTGNLYNLSDSIKSLIKFYDLFLFLDILVLFYFYKKQEVNVSKKSVQAKAFTISLLVSIIFIIEPVDAMILFNTKKQAIYQMTYSPKVTISNLSPIGYHVFDVFNYIKECRHIELTEQEKIDIKEWFNKKENIEGENEYKGLFKGKNLIYIQVESLENFVINKSINGKEITPNLNRLLKNSIYFNNYHEQTHNGISSDGDLIVNTSLFPVRRGSTFFRYPDNTYNSLPKILKKYGYYTHAIHSDKGPYWNWMRALYSIGFDKCTDETSFNVDEKIGLGLSDESYLKQIVPLIKTQRQPFYTFIVTLTSHMPFNIDEKYRGLNLNKELNESYLGGYFESIHYTDKCLGMFIDELDKQGLLDNTVVVISGDHEGVHKYYQNSIENLSQKEDWWLINNKEIPLIVYHKGMEQRTIDTIGGQVDLLPTICYLLGIESREYQDTAIGRVLLNTNLNFTVLDNGSVIGEVDEETKRHALKGIEISDKIISSNYFKQR</sequence>
<dbReference type="Pfam" id="PF00884">
    <property type="entry name" value="Sulfatase"/>
    <property type="match status" value="1"/>
</dbReference>
<dbReference type="AlphaFoldDB" id="A0A1M4VTD4"/>
<evidence type="ECO:0000256" key="5">
    <source>
        <dbReference type="ARBA" id="ARBA00022692"/>
    </source>
</evidence>
<dbReference type="Proteomes" id="UP000184423">
    <property type="component" value="Unassembled WGS sequence"/>
</dbReference>
<evidence type="ECO:0000256" key="6">
    <source>
        <dbReference type="ARBA" id="ARBA00022989"/>
    </source>
</evidence>
<accession>A0A1M4VTD4</accession>
<evidence type="ECO:0000256" key="4">
    <source>
        <dbReference type="ARBA" id="ARBA00022475"/>
    </source>
</evidence>
<evidence type="ECO:0000256" key="3">
    <source>
        <dbReference type="ARBA" id="ARBA00009983"/>
    </source>
</evidence>
<organism evidence="13 14">
    <name type="scientific">Caloramator proteoclasticus DSM 10124</name>
    <dbReference type="NCBI Taxonomy" id="1121262"/>
    <lineage>
        <taxon>Bacteria</taxon>
        <taxon>Bacillati</taxon>
        <taxon>Bacillota</taxon>
        <taxon>Clostridia</taxon>
        <taxon>Eubacteriales</taxon>
        <taxon>Clostridiaceae</taxon>
        <taxon>Caloramator</taxon>
    </lineage>
</organism>
<feature type="binding site" evidence="10">
    <location>
        <position position="482"/>
    </location>
    <ligand>
        <name>Mn(2+)</name>
        <dbReference type="ChEBI" id="CHEBI:29035"/>
    </ligand>
</feature>
<gene>
    <name evidence="13" type="ORF">SAMN02746091_00983</name>
</gene>
<keyword evidence="4" id="KW-1003">Cell membrane</keyword>
<feature type="active site" evidence="8">
    <location>
        <position position="308"/>
    </location>
</feature>
<feature type="binding site" evidence="10">
    <location>
        <position position="481"/>
    </location>
    <ligand>
        <name>Mn(2+)</name>
        <dbReference type="ChEBI" id="CHEBI:29035"/>
    </ligand>
</feature>
<dbReference type="PIRSF" id="PIRSF005091">
    <property type="entry name" value="Mmb_sulf_HI1246"/>
    <property type="match status" value="1"/>
</dbReference>
<keyword evidence="14" id="KW-1185">Reference proteome</keyword>
<comment type="similarity">
    <text evidence="3">Belongs to the LTA synthase family.</text>
</comment>
<feature type="domain" description="Sulfatase N-terminal" evidence="12">
    <location>
        <begin position="258"/>
        <end position="543"/>
    </location>
</feature>
<reference evidence="14" key="1">
    <citation type="submission" date="2016-11" db="EMBL/GenBank/DDBJ databases">
        <authorList>
            <person name="Varghese N."/>
            <person name="Submissions S."/>
        </authorList>
    </citation>
    <scope>NUCLEOTIDE SEQUENCE [LARGE SCALE GENOMIC DNA]</scope>
    <source>
        <strain evidence="14">DSM 10124</strain>
    </source>
</reference>
<evidence type="ECO:0000313" key="13">
    <source>
        <dbReference type="EMBL" id="SHE72286.1"/>
    </source>
</evidence>
<dbReference type="PANTHER" id="PTHR47371:SF3">
    <property type="entry name" value="PHOSPHOGLYCEROL TRANSFERASE I"/>
    <property type="match status" value="1"/>
</dbReference>
<feature type="transmembrane region" description="Helical" evidence="11">
    <location>
        <begin position="78"/>
        <end position="99"/>
    </location>
</feature>
<keyword evidence="9" id="KW-0479">Metal-binding</keyword>
<dbReference type="EMBL" id="FQVG01000013">
    <property type="protein sequence ID" value="SHE72286.1"/>
    <property type="molecule type" value="Genomic_DNA"/>
</dbReference>
<dbReference type="CDD" id="cd16015">
    <property type="entry name" value="LTA_synthase"/>
    <property type="match status" value="1"/>
</dbReference>
<comment type="subcellular location">
    <subcellularLocation>
        <location evidence="1">Cell membrane</location>
        <topology evidence="1">Multi-pass membrane protein</topology>
    </subcellularLocation>
</comment>
<dbReference type="InterPro" id="IPR017850">
    <property type="entry name" value="Alkaline_phosphatase_core_sf"/>
</dbReference>
<evidence type="ECO:0000256" key="9">
    <source>
        <dbReference type="PIRSR" id="PIRSR005091-2"/>
    </source>
</evidence>
<feature type="transmembrane region" description="Helical" evidence="11">
    <location>
        <begin position="128"/>
        <end position="146"/>
    </location>
</feature>
<evidence type="ECO:0000256" key="8">
    <source>
        <dbReference type="PIRSR" id="PIRSR005091-1"/>
    </source>
</evidence>
<evidence type="ECO:0000313" key="14">
    <source>
        <dbReference type="Proteomes" id="UP000184423"/>
    </source>
</evidence>
<protein>
    <submittedName>
        <fullName evidence="13">Phosphoglycerol transferase MdoB</fullName>
    </submittedName>
</protein>
<dbReference type="SUPFAM" id="SSF53649">
    <property type="entry name" value="Alkaline phosphatase-like"/>
    <property type="match status" value="1"/>
</dbReference>
<feature type="transmembrane region" description="Helical" evidence="11">
    <location>
        <begin position="17"/>
        <end position="38"/>
    </location>
</feature>
<dbReference type="InterPro" id="IPR012160">
    <property type="entry name" value="LtaS-like"/>
</dbReference>
<dbReference type="InterPro" id="IPR000917">
    <property type="entry name" value="Sulfatase_N"/>
</dbReference>
<dbReference type="GO" id="GO:0005886">
    <property type="term" value="C:plasma membrane"/>
    <property type="evidence" value="ECO:0007669"/>
    <property type="project" value="UniProtKB-SubCell"/>
</dbReference>
<feature type="binding site" evidence="10">
    <location>
        <position position="266"/>
    </location>
    <ligand>
        <name>Mn(2+)</name>
        <dbReference type="ChEBI" id="CHEBI:29035"/>
    </ligand>
</feature>